<dbReference type="Pfam" id="PF00893">
    <property type="entry name" value="Multi_Drug_Res"/>
    <property type="match status" value="1"/>
</dbReference>
<comment type="similarity">
    <text evidence="7 8">Belongs to the drug/metabolite transporter (DMT) superfamily. Small multidrug resistance (SMR) (TC 2.A.7.1) family.</text>
</comment>
<dbReference type="Proteomes" id="UP001170954">
    <property type="component" value="Unassembled WGS sequence"/>
</dbReference>
<evidence type="ECO:0000313" key="11">
    <source>
        <dbReference type="Proteomes" id="UP001170954"/>
    </source>
</evidence>
<organism evidence="10 11">
    <name type="scientific">Sphingobacterium hotanense</name>
    <dbReference type="NCBI Taxonomy" id="649196"/>
    <lineage>
        <taxon>Bacteria</taxon>
        <taxon>Pseudomonadati</taxon>
        <taxon>Bacteroidota</taxon>
        <taxon>Sphingobacteriia</taxon>
        <taxon>Sphingobacteriales</taxon>
        <taxon>Sphingobacteriaceae</taxon>
        <taxon>Sphingobacterium</taxon>
    </lineage>
</organism>
<evidence type="ECO:0000256" key="3">
    <source>
        <dbReference type="ARBA" id="ARBA00022475"/>
    </source>
</evidence>
<dbReference type="InterPro" id="IPR000390">
    <property type="entry name" value="Small_drug/metabolite_transptr"/>
</dbReference>
<reference evidence="10" key="2">
    <citation type="journal article" date="2022" name="Sci. Total Environ.">
        <title>Prevalence, transmission, and molecular epidemiology of tet(X)-positive bacteria among humans, animals, and environmental niches in China: An epidemiological, and genomic-based study.</title>
        <authorList>
            <person name="Dong N."/>
            <person name="Zeng Y."/>
            <person name="Cai C."/>
            <person name="Sun C."/>
            <person name="Lu J."/>
            <person name="Liu C."/>
            <person name="Zhou H."/>
            <person name="Sun Q."/>
            <person name="Shu L."/>
            <person name="Wang H."/>
            <person name="Wang Y."/>
            <person name="Wang S."/>
            <person name="Wu C."/>
            <person name="Chan E.W."/>
            <person name="Chen G."/>
            <person name="Shen Z."/>
            <person name="Chen S."/>
            <person name="Zhang R."/>
        </authorList>
    </citation>
    <scope>NUCLEOTIDE SEQUENCE</scope>
    <source>
        <strain evidence="10">R1692</strain>
    </source>
</reference>
<evidence type="ECO:0000256" key="9">
    <source>
        <dbReference type="SAM" id="Phobius"/>
    </source>
</evidence>
<evidence type="ECO:0000313" key="10">
    <source>
        <dbReference type="EMBL" id="MDM1048738.1"/>
    </source>
</evidence>
<feature type="transmembrane region" description="Helical" evidence="9">
    <location>
        <begin position="57"/>
        <end position="78"/>
    </location>
</feature>
<evidence type="ECO:0000256" key="7">
    <source>
        <dbReference type="ARBA" id="ARBA00038032"/>
    </source>
</evidence>
<keyword evidence="5 9" id="KW-1133">Transmembrane helix</keyword>
<comment type="caution">
    <text evidence="10">The sequence shown here is derived from an EMBL/GenBank/DDBJ whole genome shotgun (WGS) entry which is preliminary data.</text>
</comment>
<accession>A0ABT7NNE8</accession>
<keyword evidence="6 9" id="KW-0472">Membrane</keyword>
<evidence type="ECO:0000256" key="1">
    <source>
        <dbReference type="ARBA" id="ARBA00004651"/>
    </source>
</evidence>
<keyword evidence="2" id="KW-0813">Transport</keyword>
<feature type="transmembrane region" description="Helical" evidence="9">
    <location>
        <begin position="84"/>
        <end position="103"/>
    </location>
</feature>
<dbReference type="InterPro" id="IPR045324">
    <property type="entry name" value="Small_multidrug_res"/>
</dbReference>
<gene>
    <name evidence="10" type="ORF">HX018_10855</name>
</gene>
<evidence type="ECO:0000256" key="8">
    <source>
        <dbReference type="RuleBase" id="RU003942"/>
    </source>
</evidence>
<dbReference type="EMBL" id="JACAGK010000028">
    <property type="protein sequence ID" value="MDM1048738.1"/>
    <property type="molecule type" value="Genomic_DNA"/>
</dbReference>
<sequence length="109" mass="11645">MKYLFLALAIISEVVGSSFLNASQQFTKPIPAIVTVVAYGLCFYFLSIALKTIPLGMAYAIWGGLGIILTAIVSVVIFRHSLDLPAVLGIMLIVAGVVVLNVFSKSMSH</sequence>
<keyword evidence="4 8" id="KW-0812">Transmembrane</keyword>
<name>A0ABT7NNE8_9SPHI</name>
<proteinExistence type="inferred from homology"/>
<feature type="transmembrane region" description="Helical" evidence="9">
    <location>
        <begin position="32"/>
        <end position="50"/>
    </location>
</feature>
<protein>
    <submittedName>
        <fullName evidence="10">Multidrug efflux SMR transporter</fullName>
    </submittedName>
</protein>
<dbReference type="Gene3D" id="1.10.3730.20">
    <property type="match status" value="1"/>
</dbReference>
<comment type="subcellular location">
    <subcellularLocation>
        <location evidence="1 8">Cell membrane</location>
        <topology evidence="1 8">Multi-pass membrane protein</topology>
    </subcellularLocation>
</comment>
<keyword evidence="3" id="KW-1003">Cell membrane</keyword>
<dbReference type="PANTHER" id="PTHR30561">
    <property type="entry name" value="SMR FAMILY PROTON-DEPENDENT DRUG EFFLUX TRANSPORTER SUGE"/>
    <property type="match status" value="1"/>
</dbReference>
<dbReference type="SUPFAM" id="SSF103481">
    <property type="entry name" value="Multidrug resistance efflux transporter EmrE"/>
    <property type="match status" value="1"/>
</dbReference>
<evidence type="ECO:0000256" key="5">
    <source>
        <dbReference type="ARBA" id="ARBA00022989"/>
    </source>
</evidence>
<evidence type="ECO:0000256" key="2">
    <source>
        <dbReference type="ARBA" id="ARBA00022448"/>
    </source>
</evidence>
<keyword evidence="11" id="KW-1185">Reference proteome</keyword>
<evidence type="ECO:0000256" key="4">
    <source>
        <dbReference type="ARBA" id="ARBA00022692"/>
    </source>
</evidence>
<evidence type="ECO:0000256" key="6">
    <source>
        <dbReference type="ARBA" id="ARBA00023136"/>
    </source>
</evidence>
<dbReference type="PANTHER" id="PTHR30561:SF1">
    <property type="entry name" value="MULTIDRUG TRANSPORTER EMRE"/>
    <property type="match status" value="1"/>
</dbReference>
<dbReference type="InterPro" id="IPR037185">
    <property type="entry name" value="EmrE-like"/>
</dbReference>
<reference evidence="10" key="1">
    <citation type="submission" date="2020-06" db="EMBL/GenBank/DDBJ databases">
        <authorList>
            <person name="Dong N."/>
        </authorList>
    </citation>
    <scope>NUCLEOTIDE SEQUENCE</scope>
    <source>
        <strain evidence="10">R1692</strain>
    </source>
</reference>
<dbReference type="RefSeq" id="WP_185216495.1">
    <property type="nucleotide sequence ID" value="NZ_JACAGK010000028.1"/>
</dbReference>